<evidence type="ECO:0000256" key="5">
    <source>
        <dbReference type="ARBA" id="ARBA00023049"/>
    </source>
</evidence>
<dbReference type="InterPro" id="IPR011249">
    <property type="entry name" value="Metalloenz_LuxS/M16"/>
</dbReference>
<keyword evidence="7" id="KW-0732">Signal</keyword>
<dbReference type="PANTHER" id="PTHR43690">
    <property type="entry name" value="NARDILYSIN"/>
    <property type="match status" value="1"/>
</dbReference>
<evidence type="ECO:0000259" key="8">
    <source>
        <dbReference type="Pfam" id="PF00675"/>
    </source>
</evidence>
<gene>
    <name evidence="10" type="ORF">SAMN06296241_0801</name>
</gene>
<feature type="chain" id="PRO_5012425218" evidence="7">
    <location>
        <begin position="23"/>
        <end position="964"/>
    </location>
</feature>
<evidence type="ECO:0000259" key="9">
    <source>
        <dbReference type="Pfam" id="PF05193"/>
    </source>
</evidence>
<dbReference type="PANTHER" id="PTHR43690:SF35">
    <property type="entry name" value="NON-CATALYTIC MEMBER OF PEPTIDASE SUBFAMILY M16B-RELATED"/>
    <property type="match status" value="1"/>
</dbReference>
<dbReference type="Pfam" id="PF00675">
    <property type="entry name" value="Peptidase_M16"/>
    <property type="match status" value="2"/>
</dbReference>
<evidence type="ECO:0000256" key="4">
    <source>
        <dbReference type="ARBA" id="ARBA00022833"/>
    </source>
</evidence>
<dbReference type="SUPFAM" id="SSF63411">
    <property type="entry name" value="LuxS/MPP-like metallohydrolase"/>
    <property type="match status" value="4"/>
</dbReference>
<accession>A0A285X1P1</accession>
<dbReference type="Pfam" id="PF05193">
    <property type="entry name" value="Peptidase_M16_C"/>
    <property type="match status" value="2"/>
</dbReference>
<dbReference type="Proteomes" id="UP000219193">
    <property type="component" value="Unassembled WGS sequence"/>
</dbReference>
<feature type="signal peptide" evidence="7">
    <location>
        <begin position="1"/>
        <end position="22"/>
    </location>
</feature>
<keyword evidence="3" id="KW-0378">Hydrolase</keyword>
<dbReference type="GO" id="GO:0008237">
    <property type="term" value="F:metallopeptidase activity"/>
    <property type="evidence" value="ECO:0007669"/>
    <property type="project" value="UniProtKB-KW"/>
</dbReference>
<dbReference type="RefSeq" id="WP_097055024.1">
    <property type="nucleotide sequence ID" value="NZ_OCMF01000001.1"/>
</dbReference>
<dbReference type="InterPro" id="IPR007863">
    <property type="entry name" value="Peptidase_M16_C"/>
</dbReference>
<reference evidence="11" key="1">
    <citation type="submission" date="2017-09" db="EMBL/GenBank/DDBJ databases">
        <authorList>
            <person name="Varghese N."/>
            <person name="Submissions S."/>
        </authorList>
    </citation>
    <scope>NUCLEOTIDE SEQUENCE [LARGE SCALE GENOMIC DNA]</scope>
    <source>
        <strain evidence="11">CGMCC 1.12641</strain>
    </source>
</reference>
<feature type="region of interest" description="Disordered" evidence="6">
    <location>
        <begin position="489"/>
        <end position="518"/>
    </location>
</feature>
<feature type="domain" description="Peptidase M16 N-terminal" evidence="8">
    <location>
        <begin position="544"/>
        <end position="663"/>
    </location>
</feature>
<keyword evidence="11" id="KW-1185">Reference proteome</keyword>
<sequence length="964" mass="109167">MKSIRLILLLVFISLSSTSFVAAEQLRGNETVPKKDQDQEQGLSIEFEKYELENGLNVVLHQDESDPIVSVAIQYGVGSNREKKGRTGFAHLFEHMLFQESENVEQDQFFKKIQDVGGTLNGGTWVDGTIYYEVVPKNALEMVMWLESDRMGYFINTVTESAFANQQEVVQNEKRQRVDNNPYGHTNWVIDKNLFPDGHPYSWQVIGELEDLKSATVEDVKEFYDRFYGPNNATLVIAGDFNKEETKKLVEKYFGEIKRRKEVAPLEVQNVKLKETKRLYHEDNFATAPQLNMVWPAVEQYTEDAYALDFLAQILSDGKEAPLYEVLVKEKELTSQPRAFNGADQIAGKFRIMVTANAGVDLDKVEAGINEAFDRFEKEGVTQKDIERIKAGLETDFYNGISSVLGKSFQLAQYDVFTGDPGYIEQDIENIKAVTKEDVMRVYEKYIKEKPYVLTSFVPKGQLELIAENSEKAKVVEEEITENVETTVAEASEEKEIEKTPSKINRSTPPAVGQTPSLNVPESWNVELENQLEVYGIEQTELPLVNFSLVIEGGHMLDDLTKKNGVANLMTDILMEGTANKTPAELEEAIDMLGANINMYTTNESIVIRGNTLKRNFEETMELVEEILLEPRWDEEEFGRIKTSTINSIKRNQANPNYIANQVYNELLYGANHPFAHPTSGTVASVEAITMQDLKDFYNNYFSPSVSRFHVVGDISRTEALDAIEDLEEEWEAKEVNIPEYEVVTNRDKASLYFVDVPGAKQSVINIGYIALPRTSKDFFPAEVMNYKLGGSFSGNVNLILREEKGYTYGARSGFSGSKIPGTFTASSSVRTNATGESVGIFRDEIAKYREGIKPEDLEFTKNALIKSNALRFETQGSLLGMLQEMSAYDLPANYIEQEENIIRNMTLEQHKELAQKYLDESKMAYLVVGDAETQFEQFKDMGFDEVKLLNKEGEEVKLEELKQ</sequence>
<keyword evidence="5" id="KW-0482">Metalloprotease</keyword>
<evidence type="ECO:0000256" key="6">
    <source>
        <dbReference type="SAM" id="MobiDB-lite"/>
    </source>
</evidence>
<evidence type="ECO:0000313" key="10">
    <source>
        <dbReference type="EMBL" id="SOC79280.1"/>
    </source>
</evidence>
<name>A0A285X1P1_9FLAO</name>
<feature type="domain" description="Peptidase M16 N-terminal" evidence="8">
    <location>
        <begin position="58"/>
        <end position="182"/>
    </location>
</feature>
<dbReference type="InterPro" id="IPR011765">
    <property type="entry name" value="Pept_M16_N"/>
</dbReference>
<dbReference type="InterPro" id="IPR050626">
    <property type="entry name" value="Peptidase_M16"/>
</dbReference>
<dbReference type="GO" id="GO:0006508">
    <property type="term" value="P:proteolysis"/>
    <property type="evidence" value="ECO:0007669"/>
    <property type="project" value="UniProtKB-KW"/>
</dbReference>
<dbReference type="EMBL" id="OCMF01000001">
    <property type="protein sequence ID" value="SOC79280.1"/>
    <property type="molecule type" value="Genomic_DNA"/>
</dbReference>
<evidence type="ECO:0000256" key="1">
    <source>
        <dbReference type="ARBA" id="ARBA00007261"/>
    </source>
</evidence>
<evidence type="ECO:0000256" key="7">
    <source>
        <dbReference type="SAM" id="SignalP"/>
    </source>
</evidence>
<keyword evidence="2 10" id="KW-0645">Protease</keyword>
<dbReference type="OrthoDB" id="9811314at2"/>
<dbReference type="AlphaFoldDB" id="A0A285X1P1"/>
<evidence type="ECO:0000256" key="3">
    <source>
        <dbReference type="ARBA" id="ARBA00022801"/>
    </source>
</evidence>
<keyword evidence="4" id="KW-0862">Zinc</keyword>
<protein>
    <submittedName>
        <fullName evidence="10">Zinc protease</fullName>
    </submittedName>
</protein>
<proteinExistence type="inferred from homology"/>
<feature type="domain" description="Peptidase M16 C-terminal" evidence="9">
    <location>
        <begin position="689"/>
        <end position="865"/>
    </location>
</feature>
<organism evidence="10 11">
    <name type="scientific">Salinimicrobium sediminis</name>
    <dbReference type="NCBI Taxonomy" id="1343891"/>
    <lineage>
        <taxon>Bacteria</taxon>
        <taxon>Pseudomonadati</taxon>
        <taxon>Bacteroidota</taxon>
        <taxon>Flavobacteriia</taxon>
        <taxon>Flavobacteriales</taxon>
        <taxon>Flavobacteriaceae</taxon>
        <taxon>Salinimicrobium</taxon>
    </lineage>
</organism>
<feature type="domain" description="Peptidase M16 C-terminal" evidence="9">
    <location>
        <begin position="215"/>
        <end position="393"/>
    </location>
</feature>
<feature type="compositionally biased region" description="Basic and acidic residues" evidence="6">
    <location>
        <begin position="492"/>
        <end position="501"/>
    </location>
</feature>
<dbReference type="GO" id="GO:0046872">
    <property type="term" value="F:metal ion binding"/>
    <property type="evidence" value="ECO:0007669"/>
    <property type="project" value="InterPro"/>
</dbReference>
<feature type="compositionally biased region" description="Polar residues" evidence="6">
    <location>
        <begin position="502"/>
        <end position="518"/>
    </location>
</feature>
<comment type="similarity">
    <text evidence="1">Belongs to the peptidase M16 family.</text>
</comment>
<dbReference type="Gene3D" id="3.30.830.10">
    <property type="entry name" value="Metalloenzyme, LuxS/M16 peptidase-like"/>
    <property type="match status" value="4"/>
</dbReference>
<evidence type="ECO:0000313" key="11">
    <source>
        <dbReference type="Proteomes" id="UP000219193"/>
    </source>
</evidence>
<evidence type="ECO:0000256" key="2">
    <source>
        <dbReference type="ARBA" id="ARBA00022670"/>
    </source>
</evidence>